<dbReference type="EMBL" id="RDQH01000330">
    <property type="protein sequence ID" value="RXI01182.1"/>
    <property type="molecule type" value="Genomic_DNA"/>
</dbReference>
<dbReference type="Proteomes" id="UP000290289">
    <property type="component" value="Chromosome 4"/>
</dbReference>
<name>A0A498K763_MALDO</name>
<evidence type="ECO:0000256" key="1">
    <source>
        <dbReference type="ARBA" id="ARBA00010282"/>
    </source>
</evidence>
<feature type="transmembrane region" description="Helical" evidence="2">
    <location>
        <begin position="49"/>
        <end position="71"/>
    </location>
</feature>
<gene>
    <name evidence="3" type="ORF">DVH24_001416</name>
</gene>
<reference evidence="3 4" key="1">
    <citation type="submission" date="2018-10" db="EMBL/GenBank/DDBJ databases">
        <title>A high-quality apple genome assembly.</title>
        <authorList>
            <person name="Hu J."/>
        </authorList>
    </citation>
    <scope>NUCLEOTIDE SEQUENCE [LARGE SCALE GENOMIC DNA]</scope>
    <source>
        <strain evidence="4">cv. HFTH1</strain>
        <tissue evidence="3">Young leaf</tissue>
    </source>
</reference>
<evidence type="ECO:0000313" key="3">
    <source>
        <dbReference type="EMBL" id="RXI01182.1"/>
    </source>
</evidence>
<sequence length="276" mass="30762">MPCSETHITTPLTITTKSTIPIWCLLSTQQIGTTIFIESMIRCNNKSRIVLLLLFLPFTYNHLTFLTFSAYPDALIPLVSKIHPSSSQTPSQKPQIFRALWSPSETSPSAVDTPQGTVSFVLYDPIFHLNLPSQSPLFRELLQSLPYGYTLPGSGNGSLFSSGNDKRKRSERGVLYDLDTEESLGSGVLEFSRRKGVGEREARGTNKMNEVPGGQRLGNSKGFCSCLIWMLDGAEAGKVLAVETWDLQDVNVGMYREVNLRVNTWHNVLLTMQRKT</sequence>
<dbReference type="PANTHER" id="PTHR43597">
    <property type="entry name" value="SULFUR ACCEPTOR PROTEIN CSDE"/>
    <property type="match status" value="1"/>
</dbReference>
<keyword evidence="2" id="KW-1133">Transmembrane helix</keyword>
<dbReference type="PANTHER" id="PTHR43597:SF5">
    <property type="entry name" value="SUFE-LIKE PROTEIN 2, CHLOROPLASTIC"/>
    <property type="match status" value="1"/>
</dbReference>
<keyword evidence="4" id="KW-1185">Reference proteome</keyword>
<proteinExistence type="inferred from homology"/>
<protein>
    <submittedName>
        <fullName evidence="3">Uncharacterized protein</fullName>
    </submittedName>
</protein>
<dbReference type="InterPro" id="IPR003808">
    <property type="entry name" value="Fe-S_metab-assoc_dom"/>
</dbReference>
<evidence type="ECO:0000256" key="2">
    <source>
        <dbReference type="SAM" id="Phobius"/>
    </source>
</evidence>
<keyword evidence="2" id="KW-0812">Transmembrane</keyword>
<dbReference type="Gene3D" id="3.90.1010.10">
    <property type="match status" value="1"/>
</dbReference>
<dbReference type="AlphaFoldDB" id="A0A498K763"/>
<organism evidence="3 4">
    <name type="scientific">Malus domestica</name>
    <name type="common">Apple</name>
    <name type="synonym">Pyrus malus</name>
    <dbReference type="NCBI Taxonomy" id="3750"/>
    <lineage>
        <taxon>Eukaryota</taxon>
        <taxon>Viridiplantae</taxon>
        <taxon>Streptophyta</taxon>
        <taxon>Embryophyta</taxon>
        <taxon>Tracheophyta</taxon>
        <taxon>Spermatophyta</taxon>
        <taxon>Magnoliopsida</taxon>
        <taxon>eudicotyledons</taxon>
        <taxon>Gunneridae</taxon>
        <taxon>Pentapetalae</taxon>
        <taxon>rosids</taxon>
        <taxon>fabids</taxon>
        <taxon>Rosales</taxon>
        <taxon>Rosaceae</taxon>
        <taxon>Amygdaloideae</taxon>
        <taxon>Maleae</taxon>
        <taxon>Malus</taxon>
    </lineage>
</organism>
<comment type="caution">
    <text evidence="3">The sequence shown here is derived from an EMBL/GenBank/DDBJ whole genome shotgun (WGS) entry which is preliminary data.</text>
</comment>
<comment type="similarity">
    <text evidence="1">Belongs to the SufE family.</text>
</comment>
<keyword evidence="2" id="KW-0472">Membrane</keyword>
<accession>A0A498K763</accession>
<evidence type="ECO:0000313" key="4">
    <source>
        <dbReference type="Proteomes" id="UP000290289"/>
    </source>
</evidence>